<comment type="caution">
    <text evidence="2">The sequence shown here is derived from an EMBL/GenBank/DDBJ whole genome shotgun (WGS) entry which is preliminary data.</text>
</comment>
<protein>
    <submittedName>
        <fullName evidence="2">Uncharacterized protein</fullName>
    </submittedName>
</protein>
<keyword evidence="3" id="KW-1185">Reference proteome</keyword>
<dbReference type="AlphaFoldDB" id="A0AAV9QMD4"/>
<feature type="compositionally biased region" description="Low complexity" evidence="1">
    <location>
        <begin position="208"/>
        <end position="236"/>
    </location>
</feature>
<feature type="compositionally biased region" description="Polar residues" evidence="1">
    <location>
        <begin position="255"/>
        <end position="267"/>
    </location>
</feature>
<reference evidence="2 3" key="1">
    <citation type="submission" date="2023-06" db="EMBL/GenBank/DDBJ databases">
        <title>Black Yeasts Isolated from many extreme environments.</title>
        <authorList>
            <person name="Coleine C."/>
            <person name="Stajich J.E."/>
            <person name="Selbmann L."/>
        </authorList>
    </citation>
    <scope>NUCLEOTIDE SEQUENCE [LARGE SCALE GENOMIC DNA]</scope>
    <source>
        <strain evidence="2 3">CCFEE 5887</strain>
    </source>
</reference>
<dbReference type="Proteomes" id="UP001345827">
    <property type="component" value="Unassembled WGS sequence"/>
</dbReference>
<sequence length="380" mass="41783">MPKRYTKTLGAFCDELGMSPPTASEFVKDTLKYLKSKYLSVPTIEDEEIAITAGDFLDSGAGATYFPSNAGHRFRWDTDEHRLRIRRYTNDIMRTQRWYAVDNLHQKLGGIENGAQCPGCIQHPQGGGAASPPTTSGNTDGFVDLHYLSDVSDSQSLHHVIQQSTTEPTSPVELDSKKITTGIKRPRLTHDYHTLSGGKKQQTHHDAPVASPVSVPKPVAQGSSATSTHETESATAPLAKSTPQPNHPTKVESIVDSQPATPAQTEASPHKVITLAYIKPKMRYRGKVWQFDSIAQKAKILEMILLQEEKDVESYPVLAFSKGAQRKSLDAADDANDDDGGEDGGNAAMKDYFRFYTHFMNERFPGNEKLLLQNGVKPSA</sequence>
<evidence type="ECO:0000256" key="1">
    <source>
        <dbReference type="SAM" id="MobiDB-lite"/>
    </source>
</evidence>
<name>A0AAV9QMD4_9PEZI</name>
<feature type="compositionally biased region" description="Polar residues" evidence="1">
    <location>
        <begin position="156"/>
        <end position="169"/>
    </location>
</feature>
<organism evidence="2 3">
    <name type="scientific">Vermiconidia calcicola</name>
    <dbReference type="NCBI Taxonomy" id="1690605"/>
    <lineage>
        <taxon>Eukaryota</taxon>
        <taxon>Fungi</taxon>
        <taxon>Dikarya</taxon>
        <taxon>Ascomycota</taxon>
        <taxon>Pezizomycotina</taxon>
        <taxon>Dothideomycetes</taxon>
        <taxon>Dothideomycetidae</taxon>
        <taxon>Mycosphaerellales</taxon>
        <taxon>Extremaceae</taxon>
        <taxon>Vermiconidia</taxon>
    </lineage>
</organism>
<proteinExistence type="predicted"/>
<accession>A0AAV9QMD4</accession>
<feature type="region of interest" description="Disordered" evidence="1">
    <location>
        <begin position="156"/>
        <end position="268"/>
    </location>
</feature>
<evidence type="ECO:0000313" key="3">
    <source>
        <dbReference type="Proteomes" id="UP001345827"/>
    </source>
</evidence>
<evidence type="ECO:0000313" key="2">
    <source>
        <dbReference type="EMBL" id="KAK5545159.1"/>
    </source>
</evidence>
<dbReference type="EMBL" id="JAXLQG010000001">
    <property type="protein sequence ID" value="KAK5545159.1"/>
    <property type="molecule type" value="Genomic_DNA"/>
</dbReference>
<gene>
    <name evidence="2" type="ORF">LTR25_000166</name>
</gene>
<feature type="region of interest" description="Disordered" evidence="1">
    <location>
        <begin position="123"/>
        <end position="142"/>
    </location>
</feature>